<evidence type="ECO:0000256" key="2">
    <source>
        <dbReference type="ARBA" id="ARBA00018672"/>
    </source>
</evidence>
<gene>
    <name evidence="13" type="ORF">KTH89_12215</name>
</gene>
<evidence type="ECO:0000256" key="1">
    <source>
        <dbReference type="ARBA" id="ARBA00004496"/>
    </source>
</evidence>
<dbReference type="PANTHER" id="PTHR42713">
    <property type="entry name" value="HISTIDINE KINASE-RELATED"/>
    <property type="match status" value="1"/>
</dbReference>
<keyword evidence="14" id="KW-1185">Reference proteome</keyword>
<dbReference type="Pfam" id="PF12833">
    <property type="entry name" value="HTH_18"/>
    <property type="match status" value="1"/>
</dbReference>
<dbReference type="SUPFAM" id="SSF46689">
    <property type="entry name" value="Homeodomain-like"/>
    <property type="match status" value="2"/>
</dbReference>
<feature type="modified residue" description="4-aspartylphosphate" evidence="10">
    <location>
        <position position="55"/>
    </location>
</feature>
<dbReference type="GO" id="GO:0005737">
    <property type="term" value="C:cytoplasm"/>
    <property type="evidence" value="ECO:0007669"/>
    <property type="project" value="UniProtKB-SubCell"/>
</dbReference>
<evidence type="ECO:0000259" key="12">
    <source>
        <dbReference type="PROSITE" id="PS50110"/>
    </source>
</evidence>
<feature type="domain" description="HTH araC/xylS-type" evidence="11">
    <location>
        <begin position="158"/>
        <end position="256"/>
    </location>
</feature>
<dbReference type="PRINTS" id="PR00032">
    <property type="entry name" value="HTHARAC"/>
</dbReference>
<dbReference type="PANTHER" id="PTHR42713:SF3">
    <property type="entry name" value="TRANSCRIPTIONAL REGULATORY PROTEIN HPTR"/>
    <property type="match status" value="1"/>
</dbReference>
<dbReference type="InterPro" id="IPR009057">
    <property type="entry name" value="Homeodomain-like_sf"/>
</dbReference>
<evidence type="ECO:0000313" key="13">
    <source>
        <dbReference type="EMBL" id="MBU9737305.1"/>
    </source>
</evidence>
<dbReference type="InterPro" id="IPR018060">
    <property type="entry name" value="HTH_AraC"/>
</dbReference>
<accession>A0A949K239</accession>
<dbReference type="InterPro" id="IPR020449">
    <property type="entry name" value="Tscrpt_reg_AraC-type_HTH"/>
</dbReference>
<dbReference type="InterPro" id="IPR011006">
    <property type="entry name" value="CheY-like_superfamily"/>
</dbReference>
<keyword evidence="8" id="KW-0804">Transcription</keyword>
<keyword evidence="4 10" id="KW-0597">Phosphoprotein</keyword>
<dbReference type="CDD" id="cd17536">
    <property type="entry name" value="REC_YesN-like"/>
    <property type="match status" value="1"/>
</dbReference>
<dbReference type="PROSITE" id="PS00041">
    <property type="entry name" value="HTH_ARAC_FAMILY_1"/>
    <property type="match status" value="1"/>
</dbReference>
<dbReference type="GO" id="GO:0003700">
    <property type="term" value="F:DNA-binding transcription factor activity"/>
    <property type="evidence" value="ECO:0007669"/>
    <property type="project" value="InterPro"/>
</dbReference>
<dbReference type="SUPFAM" id="SSF52172">
    <property type="entry name" value="CheY-like"/>
    <property type="match status" value="1"/>
</dbReference>
<comment type="caution">
    <text evidence="13">The sequence shown here is derived from an EMBL/GenBank/DDBJ whole genome shotgun (WGS) entry which is preliminary data.</text>
</comment>
<dbReference type="EMBL" id="JAHQCW010000019">
    <property type="protein sequence ID" value="MBU9737305.1"/>
    <property type="molecule type" value="Genomic_DNA"/>
</dbReference>
<evidence type="ECO:0000256" key="6">
    <source>
        <dbReference type="ARBA" id="ARBA00023015"/>
    </source>
</evidence>
<dbReference type="GO" id="GO:0043565">
    <property type="term" value="F:sequence-specific DNA binding"/>
    <property type="evidence" value="ECO:0007669"/>
    <property type="project" value="InterPro"/>
</dbReference>
<dbReference type="SMART" id="SM00448">
    <property type="entry name" value="REC"/>
    <property type="match status" value="1"/>
</dbReference>
<evidence type="ECO:0000256" key="9">
    <source>
        <dbReference type="ARBA" id="ARBA00024867"/>
    </source>
</evidence>
<keyword evidence="7" id="KW-0238">DNA-binding</keyword>
<evidence type="ECO:0000256" key="8">
    <source>
        <dbReference type="ARBA" id="ARBA00023163"/>
    </source>
</evidence>
<evidence type="ECO:0000256" key="10">
    <source>
        <dbReference type="PROSITE-ProRule" id="PRU00169"/>
    </source>
</evidence>
<dbReference type="Proteomes" id="UP000712157">
    <property type="component" value="Unassembled WGS sequence"/>
</dbReference>
<dbReference type="AlphaFoldDB" id="A0A949K239"/>
<keyword evidence="5" id="KW-0902">Two-component regulatory system</keyword>
<keyword evidence="6" id="KW-0805">Transcription regulation</keyword>
<organism evidence="13 14">
    <name type="scientific">Diplocloster agilis</name>
    <dbReference type="NCBI Taxonomy" id="2850323"/>
    <lineage>
        <taxon>Bacteria</taxon>
        <taxon>Bacillati</taxon>
        <taxon>Bacillota</taxon>
        <taxon>Clostridia</taxon>
        <taxon>Lachnospirales</taxon>
        <taxon>Lachnospiraceae</taxon>
        <taxon>Diplocloster</taxon>
    </lineage>
</organism>
<evidence type="ECO:0000259" key="11">
    <source>
        <dbReference type="PROSITE" id="PS01124"/>
    </source>
</evidence>
<protein>
    <recommendedName>
        <fullName evidence="2">Stage 0 sporulation protein A homolog</fullName>
    </recommendedName>
</protein>
<dbReference type="Gene3D" id="3.40.50.2300">
    <property type="match status" value="1"/>
</dbReference>
<dbReference type="PROSITE" id="PS50110">
    <property type="entry name" value="RESPONSE_REGULATORY"/>
    <property type="match status" value="1"/>
</dbReference>
<dbReference type="GO" id="GO:0000160">
    <property type="term" value="P:phosphorelay signal transduction system"/>
    <property type="evidence" value="ECO:0007669"/>
    <property type="project" value="UniProtKB-KW"/>
</dbReference>
<keyword evidence="3" id="KW-0963">Cytoplasm</keyword>
<evidence type="ECO:0000256" key="7">
    <source>
        <dbReference type="ARBA" id="ARBA00023125"/>
    </source>
</evidence>
<dbReference type="InterPro" id="IPR018062">
    <property type="entry name" value="HTH_AraC-typ_CS"/>
</dbReference>
<dbReference type="Pfam" id="PF00072">
    <property type="entry name" value="Response_reg"/>
    <property type="match status" value="1"/>
</dbReference>
<dbReference type="SMART" id="SM00342">
    <property type="entry name" value="HTH_ARAC"/>
    <property type="match status" value="1"/>
</dbReference>
<dbReference type="RefSeq" id="WP_238721894.1">
    <property type="nucleotide sequence ID" value="NZ_JAHQCW010000019.1"/>
</dbReference>
<evidence type="ECO:0000256" key="3">
    <source>
        <dbReference type="ARBA" id="ARBA00022490"/>
    </source>
</evidence>
<feature type="domain" description="Response regulatory" evidence="12">
    <location>
        <begin position="3"/>
        <end position="119"/>
    </location>
</feature>
<name>A0A949K239_9FIRM</name>
<sequence>MIKVLLVEDEDLIRQGLKLTTTWSDFGCEIIGEAADGQEGREMILRLKPDLVITDIKMPKLNGLEMIESLQDEISCEYIILSGYDEFAYAKRAMRMGVRGYLLKPIDDTELEEVLSSTIKSIREKQAVYKSLSEKLGKEFTEEQKAVDFGNLQDKYLARACEIIRSRYQEDLTLKNVADELNISDSYLGKLFKTKTSYTFLEVLTLYRIKGAVDLLKNTDLKVYEIAYAIGYGDAKYFSKVFRKIVGIKPMEFKNGYQLTQNHILNRL</sequence>
<dbReference type="Gene3D" id="1.10.10.60">
    <property type="entry name" value="Homeodomain-like"/>
    <property type="match status" value="2"/>
</dbReference>
<evidence type="ECO:0000256" key="5">
    <source>
        <dbReference type="ARBA" id="ARBA00023012"/>
    </source>
</evidence>
<comment type="subcellular location">
    <subcellularLocation>
        <location evidence="1">Cytoplasm</location>
    </subcellularLocation>
</comment>
<dbReference type="InterPro" id="IPR001789">
    <property type="entry name" value="Sig_transdc_resp-reg_receiver"/>
</dbReference>
<reference evidence="13" key="1">
    <citation type="submission" date="2021-06" db="EMBL/GenBank/DDBJ databases">
        <title>Description of novel taxa of the family Lachnospiraceae.</title>
        <authorList>
            <person name="Chaplin A.V."/>
            <person name="Sokolova S.R."/>
            <person name="Pikina A.P."/>
            <person name="Korzhanova M."/>
            <person name="Belova V."/>
            <person name="Korostin D."/>
            <person name="Efimov B.A."/>
        </authorList>
    </citation>
    <scope>NUCLEOTIDE SEQUENCE</scope>
    <source>
        <strain evidence="13">ASD5720</strain>
    </source>
</reference>
<dbReference type="InterPro" id="IPR051552">
    <property type="entry name" value="HptR"/>
</dbReference>
<evidence type="ECO:0000313" key="14">
    <source>
        <dbReference type="Proteomes" id="UP000712157"/>
    </source>
</evidence>
<proteinExistence type="predicted"/>
<dbReference type="PROSITE" id="PS01124">
    <property type="entry name" value="HTH_ARAC_FAMILY_2"/>
    <property type="match status" value="1"/>
</dbReference>
<evidence type="ECO:0000256" key="4">
    <source>
        <dbReference type="ARBA" id="ARBA00022553"/>
    </source>
</evidence>
<comment type="function">
    <text evidence="9">May play the central regulatory role in sporulation. It may be an element of the effector pathway responsible for the activation of sporulation genes in response to nutritional stress. Spo0A may act in concert with spo0H (a sigma factor) to control the expression of some genes that are critical to the sporulation process.</text>
</comment>